<organism evidence="1 2">
    <name type="scientific">Dendrobium thyrsiflorum</name>
    <name type="common">Pinecone-like raceme dendrobium</name>
    <name type="synonym">Orchid</name>
    <dbReference type="NCBI Taxonomy" id="117978"/>
    <lineage>
        <taxon>Eukaryota</taxon>
        <taxon>Viridiplantae</taxon>
        <taxon>Streptophyta</taxon>
        <taxon>Embryophyta</taxon>
        <taxon>Tracheophyta</taxon>
        <taxon>Spermatophyta</taxon>
        <taxon>Magnoliopsida</taxon>
        <taxon>Liliopsida</taxon>
        <taxon>Asparagales</taxon>
        <taxon>Orchidaceae</taxon>
        <taxon>Epidendroideae</taxon>
        <taxon>Malaxideae</taxon>
        <taxon>Dendrobiinae</taxon>
        <taxon>Dendrobium</taxon>
    </lineage>
</organism>
<accession>A0ABD0TU20</accession>
<keyword evidence="2" id="KW-1185">Reference proteome</keyword>
<reference evidence="1 2" key="1">
    <citation type="journal article" date="2024" name="Plant Biotechnol. J.">
        <title>Dendrobium thyrsiflorum genome and its molecular insights into genes involved in important horticultural traits.</title>
        <authorList>
            <person name="Chen B."/>
            <person name="Wang J.Y."/>
            <person name="Zheng P.J."/>
            <person name="Li K.L."/>
            <person name="Liang Y.M."/>
            <person name="Chen X.F."/>
            <person name="Zhang C."/>
            <person name="Zhao X."/>
            <person name="He X."/>
            <person name="Zhang G.Q."/>
            <person name="Liu Z.J."/>
            <person name="Xu Q."/>
        </authorList>
    </citation>
    <scope>NUCLEOTIDE SEQUENCE [LARGE SCALE GENOMIC DNA]</scope>
    <source>
        <strain evidence="1">GZMU011</strain>
    </source>
</reference>
<dbReference type="EMBL" id="JANQDX010000020">
    <property type="protein sequence ID" value="KAL0903170.1"/>
    <property type="molecule type" value="Genomic_DNA"/>
</dbReference>
<comment type="caution">
    <text evidence="1">The sequence shown here is derived from an EMBL/GenBank/DDBJ whole genome shotgun (WGS) entry which is preliminary data.</text>
</comment>
<gene>
    <name evidence="1" type="ORF">M5K25_027527</name>
</gene>
<protein>
    <submittedName>
        <fullName evidence="1">Uncharacterized protein</fullName>
    </submittedName>
</protein>
<evidence type="ECO:0000313" key="1">
    <source>
        <dbReference type="EMBL" id="KAL0903170.1"/>
    </source>
</evidence>
<dbReference type="AlphaFoldDB" id="A0ABD0TU20"/>
<dbReference type="Proteomes" id="UP001552299">
    <property type="component" value="Unassembled WGS sequence"/>
</dbReference>
<proteinExistence type="predicted"/>
<name>A0ABD0TU20_DENTH</name>
<evidence type="ECO:0000313" key="2">
    <source>
        <dbReference type="Proteomes" id="UP001552299"/>
    </source>
</evidence>
<sequence>MEVERARLLSLAIDFGFNEDEAKKCLDGFVDLYGEDGKEFVTVEHCGDDFLAALADSVQENEDWDDLQAIESEACGVLNSIFEEEYANNAEEAIDGDVPQRFKKENPFMHWRPDNLNSSSSFTNDVDSDLEVLNEKDIIGRHSTFDLKKGQAHLQCPLKESLNSKVSRLFTDRTCPLKVTTATPQRCEHWSTAAPIVQKWRQGVRNCGAVPFENGESGAAKLTF</sequence>